<dbReference type="UniPathway" id="UPA00885"/>
<evidence type="ECO:0000313" key="6">
    <source>
        <dbReference type="Proteomes" id="UP000078046"/>
    </source>
</evidence>
<keyword evidence="1 4" id="KW-0547">Nucleotide-binding</keyword>
<keyword evidence="6" id="KW-1185">Reference proteome</keyword>
<comment type="pathway">
    <text evidence="4">Protein modification; protein neddylation.</text>
</comment>
<dbReference type="InterPro" id="IPR035985">
    <property type="entry name" value="Ubiquitin-activating_enz"/>
</dbReference>
<dbReference type="GO" id="GO:0005737">
    <property type="term" value="C:cytoplasm"/>
    <property type="evidence" value="ECO:0007669"/>
    <property type="project" value="TreeGrafter"/>
</dbReference>
<comment type="similarity">
    <text evidence="4">Belongs to the ubiquitin-activating E1 family. UBA3 subfamily.</text>
</comment>
<sequence>MHNSIYIQLSRNGGTEGLMGSVRVIFPSLTACLECTIDLFSSKVTYPVCTICNFPKSFGHCVLYAKIVLWEKVIPFEEDFSTTNEKHLKWILNEAIQHAKKWNIEYNVDTNKIQEILSNIIPAVITTNCSISAICCMEAFKIVTSAFHTLDNLLNLNFYNGVYMNCVRLDKTKCVVCEAITQGIGI</sequence>
<keyword evidence="3 4" id="KW-0067">ATP-binding</keyword>
<dbReference type="PANTHER" id="PTHR10953">
    <property type="entry name" value="UBIQUITIN-ACTIVATING ENZYME E1"/>
    <property type="match status" value="1"/>
</dbReference>
<dbReference type="GO" id="GO:0019781">
    <property type="term" value="F:NEDD8 activating enzyme activity"/>
    <property type="evidence" value="ECO:0007669"/>
    <property type="project" value="UniProtKB-UniRule"/>
</dbReference>
<evidence type="ECO:0000256" key="3">
    <source>
        <dbReference type="ARBA" id="ARBA00022840"/>
    </source>
</evidence>
<dbReference type="PANTHER" id="PTHR10953:SF6">
    <property type="entry name" value="NEDD8-ACTIVATING ENZYME E1 CATALYTIC SUBUNIT"/>
    <property type="match status" value="1"/>
</dbReference>
<comment type="catalytic activity">
    <reaction evidence="4">
        <text>ATP + [NEDD8 protein] + [E1 NEDD8-activating enzyme]-L-cysteine = AMP + diphosphate + [E1 NEDD8-activating enzyme]-S-[NEDD8 protein]-yl-L-cysteine.</text>
        <dbReference type="EC" id="6.2.1.64"/>
    </reaction>
</comment>
<dbReference type="GO" id="GO:0045116">
    <property type="term" value="P:protein neddylation"/>
    <property type="evidence" value="ECO:0007669"/>
    <property type="project" value="UniProtKB-UniRule"/>
</dbReference>
<keyword evidence="4" id="KW-0436">Ligase</keyword>
<dbReference type="InterPro" id="IPR045886">
    <property type="entry name" value="ThiF/MoeB/HesA"/>
</dbReference>
<accession>A0A177B5L9</accession>
<dbReference type="InterPro" id="IPR023318">
    <property type="entry name" value="Ub_act_enz_dom_a_sf"/>
</dbReference>
<evidence type="ECO:0000313" key="5">
    <source>
        <dbReference type="EMBL" id="OAF69569.1"/>
    </source>
</evidence>
<evidence type="ECO:0000256" key="1">
    <source>
        <dbReference type="ARBA" id="ARBA00022741"/>
    </source>
</evidence>
<keyword evidence="2 4" id="KW-0833">Ubl conjugation pathway</keyword>
<organism evidence="5 6">
    <name type="scientific">Intoshia linei</name>
    <dbReference type="NCBI Taxonomy" id="1819745"/>
    <lineage>
        <taxon>Eukaryota</taxon>
        <taxon>Metazoa</taxon>
        <taxon>Spiralia</taxon>
        <taxon>Lophotrochozoa</taxon>
        <taxon>Mesozoa</taxon>
        <taxon>Orthonectida</taxon>
        <taxon>Rhopaluridae</taxon>
        <taxon>Intoshia</taxon>
    </lineage>
</organism>
<dbReference type="GO" id="GO:0005524">
    <property type="term" value="F:ATP binding"/>
    <property type="evidence" value="ECO:0007669"/>
    <property type="project" value="UniProtKB-UniRule"/>
</dbReference>
<gene>
    <name evidence="5" type="ORF">A3Q56_02646</name>
</gene>
<dbReference type="AlphaFoldDB" id="A0A177B5L9"/>
<evidence type="ECO:0000256" key="2">
    <source>
        <dbReference type="ARBA" id="ARBA00022786"/>
    </source>
</evidence>
<dbReference type="Gene3D" id="1.10.10.520">
    <property type="entry name" value="Ubiquitin activating enzymes (Uba3). Chain: B, domain 2"/>
    <property type="match status" value="1"/>
</dbReference>
<dbReference type="EC" id="6.2.1.64" evidence="4"/>
<proteinExistence type="inferred from homology"/>
<dbReference type="GO" id="GO:0005634">
    <property type="term" value="C:nucleus"/>
    <property type="evidence" value="ECO:0007669"/>
    <property type="project" value="TreeGrafter"/>
</dbReference>
<evidence type="ECO:0000256" key="4">
    <source>
        <dbReference type="RuleBase" id="RU368009"/>
    </source>
</evidence>
<dbReference type="Gene3D" id="3.40.50.720">
    <property type="entry name" value="NAD(P)-binding Rossmann-like Domain"/>
    <property type="match status" value="1"/>
</dbReference>
<dbReference type="OrthoDB" id="5977743at2759"/>
<comment type="caution">
    <text evidence="5">The sequence shown here is derived from an EMBL/GenBank/DDBJ whole genome shotgun (WGS) entry which is preliminary data.</text>
</comment>
<comment type="function">
    <text evidence="4">Catalytic subunit of the dimeric E1 enzyme, which activates NEDD8.</text>
</comment>
<name>A0A177B5L9_9BILA</name>
<reference evidence="5 6" key="1">
    <citation type="submission" date="2016-04" db="EMBL/GenBank/DDBJ databases">
        <title>The genome of Intoshia linei affirms orthonectids as highly simplified spiralians.</title>
        <authorList>
            <person name="Mikhailov K.V."/>
            <person name="Slusarev G.S."/>
            <person name="Nikitin M.A."/>
            <person name="Logacheva M.D."/>
            <person name="Penin A."/>
            <person name="Aleoshin V."/>
            <person name="Panchin Y.V."/>
        </authorList>
    </citation>
    <scope>NUCLEOTIDE SEQUENCE [LARGE SCALE GENOMIC DNA]</scope>
    <source>
        <strain evidence="5">Intl2013</strain>
        <tissue evidence="5">Whole animal</tissue>
    </source>
</reference>
<dbReference type="EMBL" id="LWCA01000261">
    <property type="protein sequence ID" value="OAF69569.1"/>
    <property type="molecule type" value="Genomic_DNA"/>
</dbReference>
<dbReference type="SUPFAM" id="SSF69572">
    <property type="entry name" value="Activating enzymes of the ubiquitin-like proteins"/>
    <property type="match status" value="1"/>
</dbReference>
<protein>
    <recommendedName>
        <fullName evidence="4">NEDD8-activating enzyme E1 catalytic subunit</fullName>
        <ecNumber evidence="4">6.2.1.64</ecNumber>
    </recommendedName>
</protein>
<dbReference type="Proteomes" id="UP000078046">
    <property type="component" value="Unassembled WGS sequence"/>
</dbReference>